<organism evidence="3 4">
    <name type="scientific">Hyaloscypha bicolor E</name>
    <dbReference type="NCBI Taxonomy" id="1095630"/>
    <lineage>
        <taxon>Eukaryota</taxon>
        <taxon>Fungi</taxon>
        <taxon>Dikarya</taxon>
        <taxon>Ascomycota</taxon>
        <taxon>Pezizomycotina</taxon>
        <taxon>Leotiomycetes</taxon>
        <taxon>Helotiales</taxon>
        <taxon>Hyaloscyphaceae</taxon>
        <taxon>Hyaloscypha</taxon>
        <taxon>Hyaloscypha bicolor</taxon>
    </lineage>
</organism>
<reference evidence="3 4" key="1">
    <citation type="submission" date="2016-04" db="EMBL/GenBank/DDBJ databases">
        <title>A degradative enzymes factory behind the ericoid mycorrhizal symbiosis.</title>
        <authorList>
            <consortium name="DOE Joint Genome Institute"/>
            <person name="Martino E."/>
            <person name="Morin E."/>
            <person name="Grelet G."/>
            <person name="Kuo A."/>
            <person name="Kohler A."/>
            <person name="Daghino S."/>
            <person name="Barry K."/>
            <person name="Choi C."/>
            <person name="Cichocki N."/>
            <person name="Clum A."/>
            <person name="Copeland A."/>
            <person name="Hainaut M."/>
            <person name="Haridas S."/>
            <person name="Labutti K."/>
            <person name="Lindquist E."/>
            <person name="Lipzen A."/>
            <person name="Khouja H.-R."/>
            <person name="Murat C."/>
            <person name="Ohm R."/>
            <person name="Olson A."/>
            <person name="Spatafora J."/>
            <person name="Veneault-Fourrey C."/>
            <person name="Henrissat B."/>
            <person name="Grigoriev I."/>
            <person name="Martin F."/>
            <person name="Perotto S."/>
        </authorList>
    </citation>
    <scope>NUCLEOTIDE SEQUENCE [LARGE SCALE GENOMIC DNA]</scope>
    <source>
        <strain evidence="3 4">E</strain>
    </source>
</reference>
<keyword evidence="1" id="KW-1133">Transmembrane helix</keyword>
<keyword evidence="4" id="KW-1185">Reference proteome</keyword>
<keyword evidence="1" id="KW-0812">Transmembrane</keyword>
<feature type="domain" description="AB hydrolase-1" evidence="2">
    <location>
        <begin position="60"/>
        <end position="346"/>
    </location>
</feature>
<sequence>MSSDKHTLLFHPSSSPGHPLDLPTDITRHYIPTPLGTLELLSAQPSISFSPRKKAILFQHGGFGYACVWLPFLTYFSSRGHPCYALSLRGHGASWKPSFFSLVWRYGKDTMALDLKCGLEFVKSLEKERRGGEMDDEDLVLVGHSAGGGLVQRFLSRGMAKVGGAVILAGFPNFGGLGVYWNWFKLDPWFAPRLYFRDMRHPRSPLSSTSLVHRAFFSPEYPVGEVKKFEVLMPEYESLVWPLGMMFSFVNVGNVLKSVIGWRDGGQARVLVVAGEKDTLMGVGLMRKMAADYRQQFISFAKSLWGARFMETSETKPESSDQQGVGFEVIQGSGHHIQNDLHWEECAQKILAFVDQL</sequence>
<dbReference type="Proteomes" id="UP000235371">
    <property type="component" value="Unassembled WGS sequence"/>
</dbReference>
<accession>A0A2J6TX06</accession>
<dbReference type="OrthoDB" id="8119704at2759"/>
<dbReference type="Pfam" id="PF12697">
    <property type="entry name" value="Abhydrolase_6"/>
    <property type="match status" value="1"/>
</dbReference>
<dbReference type="InterPro" id="IPR029058">
    <property type="entry name" value="AB_hydrolase_fold"/>
</dbReference>
<evidence type="ECO:0000259" key="2">
    <source>
        <dbReference type="Pfam" id="PF12697"/>
    </source>
</evidence>
<proteinExistence type="predicted"/>
<evidence type="ECO:0000313" key="4">
    <source>
        <dbReference type="Proteomes" id="UP000235371"/>
    </source>
</evidence>
<dbReference type="Gene3D" id="3.40.50.1820">
    <property type="entry name" value="alpha/beta hydrolase"/>
    <property type="match status" value="1"/>
</dbReference>
<keyword evidence="1" id="KW-0472">Membrane</keyword>
<dbReference type="PANTHER" id="PTHR43194:SF2">
    <property type="entry name" value="PEROXISOMAL MEMBRANE PROTEIN LPX1"/>
    <property type="match status" value="1"/>
</dbReference>
<dbReference type="InterPro" id="IPR050228">
    <property type="entry name" value="Carboxylesterase_BioH"/>
</dbReference>
<dbReference type="InterPro" id="IPR000073">
    <property type="entry name" value="AB_hydrolase_1"/>
</dbReference>
<dbReference type="AlphaFoldDB" id="A0A2J6TX06"/>
<feature type="transmembrane region" description="Helical" evidence="1">
    <location>
        <begin position="162"/>
        <end position="183"/>
    </location>
</feature>
<name>A0A2J6TX06_9HELO</name>
<evidence type="ECO:0000313" key="3">
    <source>
        <dbReference type="EMBL" id="PMD67559.1"/>
    </source>
</evidence>
<dbReference type="InParanoid" id="A0A2J6TX06"/>
<gene>
    <name evidence="3" type="ORF">K444DRAFT_649455</name>
</gene>
<dbReference type="GO" id="GO:0016787">
    <property type="term" value="F:hydrolase activity"/>
    <property type="evidence" value="ECO:0007669"/>
    <property type="project" value="UniProtKB-KW"/>
</dbReference>
<dbReference type="RefSeq" id="XP_024744463.1">
    <property type="nucleotide sequence ID" value="XM_024885570.1"/>
</dbReference>
<dbReference type="STRING" id="1095630.A0A2J6TX06"/>
<dbReference type="GeneID" id="36593647"/>
<dbReference type="EMBL" id="KZ613740">
    <property type="protein sequence ID" value="PMD67559.1"/>
    <property type="molecule type" value="Genomic_DNA"/>
</dbReference>
<protein>
    <submittedName>
        <fullName evidence="3">Alpha/beta-hydrolase</fullName>
    </submittedName>
</protein>
<evidence type="ECO:0000256" key="1">
    <source>
        <dbReference type="SAM" id="Phobius"/>
    </source>
</evidence>
<keyword evidence="3" id="KW-0378">Hydrolase</keyword>
<dbReference type="SUPFAM" id="SSF53474">
    <property type="entry name" value="alpha/beta-Hydrolases"/>
    <property type="match status" value="1"/>
</dbReference>
<dbReference type="PANTHER" id="PTHR43194">
    <property type="entry name" value="HYDROLASE ALPHA/BETA FOLD FAMILY"/>
    <property type="match status" value="1"/>
</dbReference>